<dbReference type="KEGG" id="anr:Ana3638_15225"/>
<dbReference type="CDD" id="cd01948">
    <property type="entry name" value="EAL"/>
    <property type="match status" value="1"/>
</dbReference>
<dbReference type="InterPro" id="IPR029787">
    <property type="entry name" value="Nucleotide_cyclase"/>
</dbReference>
<dbReference type="InterPro" id="IPR035919">
    <property type="entry name" value="EAL_sf"/>
</dbReference>
<dbReference type="InterPro" id="IPR052155">
    <property type="entry name" value="Biofilm_reg_signaling"/>
</dbReference>
<evidence type="ECO:0000256" key="2">
    <source>
        <dbReference type="SAM" id="Phobius"/>
    </source>
</evidence>
<proteinExistence type="predicted"/>
<organism evidence="5 6">
    <name type="scientific">Anaerocolumna sedimenticola</name>
    <dbReference type="NCBI Taxonomy" id="2696063"/>
    <lineage>
        <taxon>Bacteria</taxon>
        <taxon>Bacillati</taxon>
        <taxon>Bacillota</taxon>
        <taxon>Clostridia</taxon>
        <taxon>Lachnospirales</taxon>
        <taxon>Lachnospiraceae</taxon>
        <taxon>Anaerocolumna</taxon>
    </lineage>
</organism>
<feature type="coiled-coil region" evidence="1">
    <location>
        <begin position="53"/>
        <end position="101"/>
    </location>
</feature>
<keyword evidence="2" id="KW-1133">Transmembrane helix</keyword>
<evidence type="ECO:0000256" key="1">
    <source>
        <dbReference type="SAM" id="Coils"/>
    </source>
</evidence>
<dbReference type="RefSeq" id="WP_161838797.1">
    <property type="nucleotide sequence ID" value="NZ_CP048000.1"/>
</dbReference>
<dbReference type="PROSITE" id="PS50883">
    <property type="entry name" value="EAL"/>
    <property type="match status" value="1"/>
</dbReference>
<dbReference type="Gene3D" id="3.30.70.270">
    <property type="match status" value="1"/>
</dbReference>
<sequence>MQYNKIELQTLTDGGKAYIVDWGIGNIIILAALVLIILLIILLVICYGKTKSEKAALLEKQNLSNNYTELETAYEEISTAKNELSIKYDELKRSKDKMQKLAYSDYLTELPNRLAFTEVLDGVMLTLRNEEVIAIMNVDIDNFKAINDTLGHSYGDELLIDVTHRLKQAMDDNDYLARSGGDEFVVLTQNLTDIGEYEAKIKKIRKIFDYPFVLSMKEYFITVSIGIALAPKDGKTTQVLIKNADSAMYAAKANGKNTFVYFNDAINEKLMDKIQIQSELRKAIENNEFIVYYQPQIDLSTEKIVGFEALIRWNHPEKGILSPGEFIAFTEETGLIVPIGYWVLKSACCQLKKWEEEGFHNLTIAVNISARQFKDQDFANMVRETINETGINPGNLELEITESIALLDLEYSVAMIQKLKDLGVKFSLDNFGTDYSSMNYLKRLPVNNLKIDKSFLDSVTDNRSEQNIVQTIISLAQNLDIAVIAEGVEKNEQAQFLKSVKCNKAQGFLFSEPVSGDMADQVLKKIGTL</sequence>
<dbReference type="InterPro" id="IPR000160">
    <property type="entry name" value="GGDEF_dom"/>
</dbReference>
<accession>A0A6P1TP61</accession>
<dbReference type="InterPro" id="IPR001633">
    <property type="entry name" value="EAL_dom"/>
</dbReference>
<dbReference type="Pfam" id="PF00563">
    <property type="entry name" value="EAL"/>
    <property type="match status" value="1"/>
</dbReference>
<dbReference type="SUPFAM" id="SSF55073">
    <property type="entry name" value="Nucleotide cyclase"/>
    <property type="match status" value="1"/>
</dbReference>
<dbReference type="AlphaFoldDB" id="A0A6P1TP61"/>
<keyword evidence="2" id="KW-0472">Membrane</keyword>
<evidence type="ECO:0000259" key="4">
    <source>
        <dbReference type="PROSITE" id="PS50887"/>
    </source>
</evidence>
<keyword evidence="6" id="KW-1185">Reference proteome</keyword>
<feature type="domain" description="EAL" evidence="3">
    <location>
        <begin position="273"/>
        <end position="527"/>
    </location>
</feature>
<dbReference type="Gene3D" id="3.20.20.450">
    <property type="entry name" value="EAL domain"/>
    <property type="match status" value="1"/>
</dbReference>
<keyword evidence="2" id="KW-0812">Transmembrane</keyword>
<keyword evidence="1" id="KW-0175">Coiled coil</keyword>
<reference evidence="5 6" key="1">
    <citation type="submission" date="2020-01" db="EMBL/GenBank/DDBJ databases">
        <title>Genome analysis of Anaerocolumna sp. CBA3638.</title>
        <authorList>
            <person name="Kim J."/>
            <person name="Roh S.W."/>
        </authorList>
    </citation>
    <scope>NUCLEOTIDE SEQUENCE [LARGE SCALE GENOMIC DNA]</scope>
    <source>
        <strain evidence="5 6">CBA3638</strain>
    </source>
</reference>
<dbReference type="NCBIfam" id="TIGR00254">
    <property type="entry name" value="GGDEF"/>
    <property type="match status" value="1"/>
</dbReference>
<protein>
    <submittedName>
        <fullName evidence="5">EAL domain-containing protein</fullName>
    </submittedName>
</protein>
<dbReference type="Proteomes" id="UP000464314">
    <property type="component" value="Chromosome"/>
</dbReference>
<name>A0A6P1TP61_9FIRM</name>
<dbReference type="InterPro" id="IPR043128">
    <property type="entry name" value="Rev_trsase/Diguanyl_cyclase"/>
</dbReference>
<dbReference type="SUPFAM" id="SSF141868">
    <property type="entry name" value="EAL domain-like"/>
    <property type="match status" value="1"/>
</dbReference>
<dbReference type="Pfam" id="PF00990">
    <property type="entry name" value="GGDEF"/>
    <property type="match status" value="1"/>
</dbReference>
<evidence type="ECO:0000313" key="5">
    <source>
        <dbReference type="EMBL" id="QHQ61972.1"/>
    </source>
</evidence>
<dbReference type="PANTHER" id="PTHR44757:SF2">
    <property type="entry name" value="BIOFILM ARCHITECTURE MAINTENANCE PROTEIN MBAA"/>
    <property type="match status" value="1"/>
</dbReference>
<evidence type="ECO:0000313" key="6">
    <source>
        <dbReference type="Proteomes" id="UP000464314"/>
    </source>
</evidence>
<dbReference type="PROSITE" id="PS50887">
    <property type="entry name" value="GGDEF"/>
    <property type="match status" value="1"/>
</dbReference>
<dbReference type="SMART" id="SM00052">
    <property type="entry name" value="EAL"/>
    <property type="match status" value="1"/>
</dbReference>
<gene>
    <name evidence="5" type="ORF">Ana3638_15225</name>
</gene>
<dbReference type="CDD" id="cd01949">
    <property type="entry name" value="GGDEF"/>
    <property type="match status" value="1"/>
</dbReference>
<dbReference type="FunFam" id="3.20.20.450:FF:000001">
    <property type="entry name" value="Cyclic di-GMP phosphodiesterase yahA"/>
    <property type="match status" value="1"/>
</dbReference>
<dbReference type="PANTHER" id="PTHR44757">
    <property type="entry name" value="DIGUANYLATE CYCLASE DGCP"/>
    <property type="match status" value="1"/>
</dbReference>
<feature type="domain" description="GGDEF" evidence="4">
    <location>
        <begin position="131"/>
        <end position="264"/>
    </location>
</feature>
<feature type="transmembrane region" description="Helical" evidence="2">
    <location>
        <begin position="27"/>
        <end position="48"/>
    </location>
</feature>
<dbReference type="EMBL" id="CP048000">
    <property type="protein sequence ID" value="QHQ61972.1"/>
    <property type="molecule type" value="Genomic_DNA"/>
</dbReference>
<evidence type="ECO:0000259" key="3">
    <source>
        <dbReference type="PROSITE" id="PS50883"/>
    </source>
</evidence>
<dbReference type="SMART" id="SM00267">
    <property type="entry name" value="GGDEF"/>
    <property type="match status" value="1"/>
</dbReference>